<accession>A0A673L680</accession>
<reference evidence="3" key="2">
    <citation type="submission" date="2025-09" db="UniProtKB">
        <authorList>
            <consortium name="Ensembl"/>
        </authorList>
    </citation>
    <scope>IDENTIFICATION</scope>
</reference>
<dbReference type="Gene3D" id="3.40.50.12780">
    <property type="entry name" value="N-terminal domain of ligase-like"/>
    <property type="match status" value="1"/>
</dbReference>
<sequence length="338" mass="37663">IALKWLLGNVEQRTFTSSNLKISPAIGRVVPVFSRASAYGGNVAITDHSGSHTYRSLYKNSKSLAGLITKALTCQSGNLQGKRISFLCANDAILHCGAVWMCGGIAVPLYRKHPPSELEYVISDSQSSLLVAGQPFMYNLEPLAQKLGLPCLQLPTTSSLDTLQSEDTQMLPEENISDWAERPAMLIYTSGTMGRPKGVLHTHSSLQAMVQGLVSESAWNRDDVILQTLPLHHVHGIVNKLMCPLWVGATCIMLPEFSAQKVWEQLIGSKSPMVNVFMAVPTIYSKLIEYYDQHFTQPRVQDFIRAVCKERIRYRPLSFSFKGGHMYLVLHHFINMQV</sequence>
<feature type="domain" description="AMP-dependent synthetase/ligase" evidence="2">
    <location>
        <begin position="35"/>
        <end position="292"/>
    </location>
</feature>
<evidence type="ECO:0000256" key="1">
    <source>
        <dbReference type="ARBA" id="ARBA00006432"/>
    </source>
</evidence>
<dbReference type="Ensembl" id="ENSSRHT00000076460.1">
    <property type="protein sequence ID" value="ENSSRHP00000074430.1"/>
    <property type="gene ID" value="ENSSRHG00000036959.1"/>
</dbReference>
<organism evidence="3 4">
    <name type="scientific">Sinocyclocheilus rhinocerous</name>
    <dbReference type="NCBI Taxonomy" id="307959"/>
    <lineage>
        <taxon>Eukaryota</taxon>
        <taxon>Metazoa</taxon>
        <taxon>Chordata</taxon>
        <taxon>Craniata</taxon>
        <taxon>Vertebrata</taxon>
        <taxon>Euteleostomi</taxon>
        <taxon>Actinopterygii</taxon>
        <taxon>Neopterygii</taxon>
        <taxon>Teleostei</taxon>
        <taxon>Ostariophysi</taxon>
        <taxon>Cypriniformes</taxon>
        <taxon>Cyprinidae</taxon>
        <taxon>Cyprininae</taxon>
        <taxon>Sinocyclocheilus</taxon>
    </lineage>
</organism>
<dbReference type="PANTHER" id="PTHR43201:SF8">
    <property type="entry name" value="ACYL-COA SYNTHETASE FAMILY MEMBER 3"/>
    <property type="match status" value="1"/>
</dbReference>
<dbReference type="GO" id="GO:0031956">
    <property type="term" value="F:medium-chain fatty acid-CoA ligase activity"/>
    <property type="evidence" value="ECO:0007669"/>
    <property type="project" value="TreeGrafter"/>
</dbReference>
<keyword evidence="4" id="KW-1185">Reference proteome</keyword>
<dbReference type="PANTHER" id="PTHR43201">
    <property type="entry name" value="ACYL-COA SYNTHETASE"/>
    <property type="match status" value="1"/>
</dbReference>
<dbReference type="Pfam" id="PF00501">
    <property type="entry name" value="AMP-binding"/>
    <property type="match status" value="1"/>
</dbReference>
<protein>
    <submittedName>
        <fullName evidence="3">Acyl-CoA synthetase family member 3</fullName>
    </submittedName>
</protein>
<dbReference type="InterPro" id="IPR042099">
    <property type="entry name" value="ANL_N_sf"/>
</dbReference>
<dbReference type="SUPFAM" id="SSF56801">
    <property type="entry name" value="Acetyl-CoA synthetase-like"/>
    <property type="match status" value="1"/>
</dbReference>
<name>A0A673L680_9TELE</name>
<reference evidence="3" key="1">
    <citation type="submission" date="2025-08" db="UniProtKB">
        <authorList>
            <consortium name="Ensembl"/>
        </authorList>
    </citation>
    <scope>IDENTIFICATION</scope>
</reference>
<evidence type="ECO:0000259" key="2">
    <source>
        <dbReference type="Pfam" id="PF00501"/>
    </source>
</evidence>
<evidence type="ECO:0000313" key="3">
    <source>
        <dbReference type="Ensembl" id="ENSSRHP00000074430.1"/>
    </source>
</evidence>
<proteinExistence type="inferred from homology"/>
<dbReference type="AlphaFoldDB" id="A0A673L680"/>
<dbReference type="Proteomes" id="UP000472270">
    <property type="component" value="Unassembled WGS sequence"/>
</dbReference>
<evidence type="ECO:0000313" key="4">
    <source>
        <dbReference type="Proteomes" id="UP000472270"/>
    </source>
</evidence>
<dbReference type="InterPro" id="IPR000873">
    <property type="entry name" value="AMP-dep_synth/lig_dom"/>
</dbReference>
<comment type="similarity">
    <text evidence="1">Belongs to the ATP-dependent AMP-binding enzyme family.</text>
</comment>
<dbReference type="GO" id="GO:0006631">
    <property type="term" value="P:fatty acid metabolic process"/>
    <property type="evidence" value="ECO:0007669"/>
    <property type="project" value="TreeGrafter"/>
</dbReference>